<name>A0A821XED5_9NEOP</name>
<comment type="caution">
    <text evidence="2">The sequence shown here is derived from an EMBL/GenBank/DDBJ whole genome shotgun (WGS) entry which is preliminary data.</text>
</comment>
<dbReference type="OrthoDB" id="7327290at2759"/>
<dbReference type="AlphaFoldDB" id="A0A821XED5"/>
<proteinExistence type="predicted"/>
<keyword evidence="3" id="KW-1185">Reference proteome</keyword>
<gene>
    <name evidence="2" type="ORF">PMACD_LOCUS15025</name>
</gene>
<feature type="region of interest" description="Disordered" evidence="1">
    <location>
        <begin position="1"/>
        <end position="30"/>
    </location>
</feature>
<evidence type="ECO:0000313" key="3">
    <source>
        <dbReference type="Proteomes" id="UP000663880"/>
    </source>
</evidence>
<dbReference type="Proteomes" id="UP000663880">
    <property type="component" value="Unassembled WGS sequence"/>
</dbReference>
<protein>
    <submittedName>
        <fullName evidence="2">Uncharacterized protein</fullName>
    </submittedName>
</protein>
<sequence length="102" mass="11479">MEDLDETDTVEVQESNSGSRKRRVTGGKRVAAKTAKYSRLHNSNVINLCAHNTTAFRCSKVTPNQVAKVRKSLCSVPEKLAQDVIISSLIQNQEVKRRRPRE</sequence>
<feature type="compositionally biased region" description="Acidic residues" evidence="1">
    <location>
        <begin position="1"/>
        <end position="11"/>
    </location>
</feature>
<dbReference type="EMBL" id="CAJOBZ010000068">
    <property type="protein sequence ID" value="CAF4944290.1"/>
    <property type="molecule type" value="Genomic_DNA"/>
</dbReference>
<accession>A0A821XED5</accession>
<organism evidence="2 3">
    <name type="scientific">Pieris macdunnoughi</name>
    <dbReference type="NCBI Taxonomy" id="345717"/>
    <lineage>
        <taxon>Eukaryota</taxon>
        <taxon>Metazoa</taxon>
        <taxon>Ecdysozoa</taxon>
        <taxon>Arthropoda</taxon>
        <taxon>Hexapoda</taxon>
        <taxon>Insecta</taxon>
        <taxon>Pterygota</taxon>
        <taxon>Neoptera</taxon>
        <taxon>Endopterygota</taxon>
        <taxon>Lepidoptera</taxon>
        <taxon>Glossata</taxon>
        <taxon>Ditrysia</taxon>
        <taxon>Papilionoidea</taxon>
        <taxon>Pieridae</taxon>
        <taxon>Pierinae</taxon>
        <taxon>Pieris</taxon>
    </lineage>
</organism>
<reference evidence="2" key="1">
    <citation type="submission" date="2021-02" db="EMBL/GenBank/DDBJ databases">
        <authorList>
            <person name="Steward A R."/>
        </authorList>
    </citation>
    <scope>NUCLEOTIDE SEQUENCE</scope>
</reference>
<evidence type="ECO:0000313" key="2">
    <source>
        <dbReference type="EMBL" id="CAF4944290.1"/>
    </source>
</evidence>
<evidence type="ECO:0000256" key="1">
    <source>
        <dbReference type="SAM" id="MobiDB-lite"/>
    </source>
</evidence>